<reference evidence="4" key="1">
    <citation type="submission" date="2015-12" db="EMBL/GenBank/DDBJ databases">
        <title>Update maize B73 reference genome by single molecule sequencing technologies.</title>
        <authorList>
            <consortium name="Maize Genome Sequencing Project"/>
            <person name="Ware D."/>
        </authorList>
    </citation>
    <scope>NUCLEOTIDE SEQUENCE [LARGE SCALE GENOMIC DNA]</scope>
    <source>
        <tissue evidence="4">Seedling</tissue>
    </source>
</reference>
<dbReference type="Pfam" id="PF00536">
    <property type="entry name" value="SAM_1"/>
    <property type="match status" value="1"/>
</dbReference>
<gene>
    <name evidence="4" type="ORF">ZEAMMB73_Zm00001d003382</name>
</gene>
<dbReference type="SUPFAM" id="SSF47769">
    <property type="entry name" value="SAM/Pointed domain"/>
    <property type="match status" value="1"/>
</dbReference>
<dbReference type="PANTHER" id="PTHR10627">
    <property type="entry name" value="SCP160"/>
    <property type="match status" value="1"/>
</dbReference>
<dbReference type="EMBL" id="CM007648">
    <property type="protein sequence ID" value="ONM16864.1"/>
    <property type="molecule type" value="Genomic_DNA"/>
</dbReference>
<keyword evidence="1" id="KW-0677">Repeat</keyword>
<proteinExistence type="predicted"/>
<dbReference type="EMBL" id="CM007648">
    <property type="protein sequence ID" value="ONM16871.1"/>
    <property type="molecule type" value="Genomic_DNA"/>
</dbReference>
<dbReference type="SMART" id="SM00454">
    <property type="entry name" value="SAM"/>
    <property type="match status" value="1"/>
</dbReference>
<dbReference type="PANTHER" id="PTHR10627:SF75">
    <property type="entry name" value="OS04G0465000 PROTEIN"/>
    <property type="match status" value="1"/>
</dbReference>
<feature type="compositionally biased region" description="Polar residues" evidence="2">
    <location>
        <begin position="1"/>
        <end position="18"/>
    </location>
</feature>
<dbReference type="IntAct" id="A0A1D6E8Z1">
    <property type="interactions" value="1"/>
</dbReference>
<accession>A0A1D6E8Z1</accession>
<dbReference type="InterPro" id="IPR001660">
    <property type="entry name" value="SAM"/>
</dbReference>
<dbReference type="FunCoup" id="A0A1D6E8Z1">
    <property type="interactions" value="2520"/>
</dbReference>
<feature type="compositionally biased region" description="Polar residues" evidence="2">
    <location>
        <begin position="52"/>
        <end position="63"/>
    </location>
</feature>
<name>A0A1D6E8Z1_MAIZE</name>
<dbReference type="InterPro" id="IPR013761">
    <property type="entry name" value="SAM/pointed_sf"/>
</dbReference>
<dbReference type="AlphaFoldDB" id="A0A1D6E8Z1"/>
<feature type="domain" description="SAM" evidence="3">
    <location>
        <begin position="304"/>
        <end position="367"/>
    </location>
</feature>
<feature type="region of interest" description="Disordered" evidence="2">
    <location>
        <begin position="1"/>
        <end position="85"/>
    </location>
</feature>
<evidence type="ECO:0000256" key="2">
    <source>
        <dbReference type="SAM" id="MobiDB-lite"/>
    </source>
</evidence>
<evidence type="ECO:0000259" key="3">
    <source>
        <dbReference type="SMART" id="SM00454"/>
    </source>
</evidence>
<dbReference type="EMBL" id="CM007648">
    <property type="protein sequence ID" value="ONM16865.1"/>
    <property type="molecule type" value="Genomic_DNA"/>
</dbReference>
<sequence>MASSSASSRHQVTITLGRSGQVVKRRAMSDDINDGELPLLGKKRSVRDRLGSNVSDSDFYESQQRNKRRQLESNSSHGDDGSGLELKISGTTYSVELACKIFEDRLVGKGDLRLKLMRKGLLPRSNGSAEQNDIDLREKLSRNHKLPNYDSRGHAAESRASYDMRDEPPELSSRYSSREDVLGSRHSSVVSRVPYARSVDDLLKLDYSRKSYPSWTDDGLRHRSPERMLKVRSDMYPRIAYDQIRPMPPLRSAGSSRPQSFITRDAPDTSRSQPYAGKSTISIDTVQRTNGITPSTAALPKAPVMDEAPLTVTGLLNSLGLEKYVVLFQAEEVDLSALRQMGESDLKDMGVPMGPRKKILLAVGPQSK</sequence>
<feature type="compositionally biased region" description="Polar residues" evidence="2">
    <location>
        <begin position="253"/>
        <end position="262"/>
    </location>
</feature>
<dbReference type="EMBL" id="CM007648">
    <property type="protein sequence ID" value="ONM16873.1"/>
    <property type="molecule type" value="Genomic_DNA"/>
</dbReference>
<feature type="region of interest" description="Disordered" evidence="2">
    <location>
        <begin position="123"/>
        <end position="187"/>
    </location>
</feature>
<dbReference type="Gene3D" id="1.10.150.50">
    <property type="entry name" value="Transcription Factor, Ets-1"/>
    <property type="match status" value="1"/>
</dbReference>
<evidence type="ECO:0000313" key="4">
    <source>
        <dbReference type="EMBL" id="ONM16864.1"/>
    </source>
</evidence>
<organism evidence="4">
    <name type="scientific">Zea mays</name>
    <name type="common">Maize</name>
    <dbReference type="NCBI Taxonomy" id="4577"/>
    <lineage>
        <taxon>Eukaryota</taxon>
        <taxon>Viridiplantae</taxon>
        <taxon>Streptophyta</taxon>
        <taxon>Embryophyta</taxon>
        <taxon>Tracheophyta</taxon>
        <taxon>Spermatophyta</taxon>
        <taxon>Magnoliopsida</taxon>
        <taxon>Liliopsida</taxon>
        <taxon>Poales</taxon>
        <taxon>Poaceae</taxon>
        <taxon>PACMAD clade</taxon>
        <taxon>Panicoideae</taxon>
        <taxon>Andropogonodae</taxon>
        <taxon>Andropogoneae</taxon>
        <taxon>Tripsacinae</taxon>
        <taxon>Zea</taxon>
    </lineage>
</organism>
<evidence type="ECO:0000256" key="1">
    <source>
        <dbReference type="ARBA" id="ARBA00022737"/>
    </source>
</evidence>
<feature type="compositionally biased region" description="Basic and acidic residues" evidence="2">
    <location>
        <begin position="151"/>
        <end position="168"/>
    </location>
</feature>
<dbReference type="FunFam" id="1.10.150.50:FF:000077">
    <property type="entry name" value="DDHD domain-containing 2"/>
    <property type="match status" value="1"/>
</dbReference>
<dbReference type="ExpressionAtlas" id="A0A1D6E8Z1">
    <property type="expression patterns" value="baseline and differential"/>
</dbReference>
<dbReference type="InParanoid" id="A0A1D6E8Z1"/>
<feature type="region of interest" description="Disordered" evidence="2">
    <location>
        <begin position="246"/>
        <end position="276"/>
    </location>
</feature>
<protein>
    <submittedName>
        <fullName evidence="4">Sterile alpha motif (SAM) domain-containing protein</fullName>
    </submittedName>
</protein>
<dbReference type="SMR" id="A0A1D6E8Z1"/>